<feature type="signal peptide" evidence="1">
    <location>
        <begin position="1"/>
        <end position="24"/>
    </location>
</feature>
<dbReference type="Gene3D" id="2.60.40.10">
    <property type="entry name" value="Immunoglobulins"/>
    <property type="match status" value="1"/>
</dbReference>
<dbReference type="Proteomes" id="UP001589797">
    <property type="component" value="Unassembled WGS sequence"/>
</dbReference>
<evidence type="ECO:0000313" key="4">
    <source>
        <dbReference type="Proteomes" id="UP001589797"/>
    </source>
</evidence>
<dbReference type="SMART" id="SM00429">
    <property type="entry name" value="IPT"/>
    <property type="match status" value="1"/>
</dbReference>
<protein>
    <submittedName>
        <fullName evidence="3">IPT/TIG domain-containing protein</fullName>
    </submittedName>
</protein>
<reference evidence="3 4" key="1">
    <citation type="submission" date="2024-09" db="EMBL/GenBank/DDBJ databases">
        <authorList>
            <person name="Sun Q."/>
            <person name="Mori K."/>
        </authorList>
    </citation>
    <scope>NUCLEOTIDE SEQUENCE [LARGE SCALE GENOMIC DNA]</scope>
    <source>
        <strain evidence="3 4">CCM 7650</strain>
    </source>
</reference>
<organism evidence="3 4">
    <name type="scientific">Fontibacter flavus</name>
    <dbReference type="NCBI Taxonomy" id="654838"/>
    <lineage>
        <taxon>Bacteria</taxon>
        <taxon>Pseudomonadati</taxon>
        <taxon>Bacteroidota</taxon>
        <taxon>Cytophagia</taxon>
        <taxon>Cytophagales</taxon>
        <taxon>Cyclobacteriaceae</taxon>
        <taxon>Fontibacter</taxon>
    </lineage>
</organism>
<dbReference type="InterPro" id="IPR013783">
    <property type="entry name" value="Ig-like_fold"/>
</dbReference>
<evidence type="ECO:0000256" key="1">
    <source>
        <dbReference type="SAM" id="SignalP"/>
    </source>
</evidence>
<feature type="domain" description="IPT/TIG" evidence="2">
    <location>
        <begin position="126"/>
        <end position="207"/>
    </location>
</feature>
<dbReference type="InterPro" id="IPR002909">
    <property type="entry name" value="IPT_dom"/>
</dbReference>
<evidence type="ECO:0000313" key="3">
    <source>
        <dbReference type="EMBL" id="MFC0263433.1"/>
    </source>
</evidence>
<sequence>MNKKNIVVLSFLALLLGIFSSCEEGQDIVPSVVTEDVLYVSGERLRVSGRIITTQNINASDHGFYISETESFTQPIIISLGERERPGRFIGETNGLSIENRYFAKSFINLQGEILFGNVIEIQTLSPAVFDFSPNNGTQGTVVTISGKNLTSDAQVFFGDNPGQVVGISFESSMQVRVPAITNSAVVNIRVVNQGKEFTFADPFEYTTGKYTQIAQFPSPIRVFDGIALQEGNVFYVGMGTDRGQAMNAKMWKYQVGDANWSEIPLPSRELWRAFSSKTFYGAGTLGPLNDVPVRDFYQLKNGAFQALPNLPFTKSRALAFEIGQKLYVVGGLGDEASRGFALDMNLGAWNSIPNAPFAINNAVLNFSYQNKHYFIDPETNMMHAFNTFTNVWEEVSRYPGDLGNGTGVGVVIGNRAYLGLGNRSDQMWELNMETFNWVRKNDFPGSTVSRNSGVFEHGGLIYILRSAEVQLSGVSEFWVFDPNAF</sequence>
<dbReference type="InterPro" id="IPR014756">
    <property type="entry name" value="Ig_E-set"/>
</dbReference>
<dbReference type="PROSITE" id="PS51257">
    <property type="entry name" value="PROKAR_LIPOPROTEIN"/>
    <property type="match status" value="1"/>
</dbReference>
<dbReference type="Gene3D" id="2.120.10.80">
    <property type="entry name" value="Kelch-type beta propeller"/>
    <property type="match status" value="1"/>
</dbReference>
<dbReference type="InterPro" id="IPR015915">
    <property type="entry name" value="Kelch-typ_b-propeller"/>
</dbReference>
<accession>A0ABV6FU79</accession>
<gene>
    <name evidence="3" type="ORF">ACFFIP_12145</name>
</gene>
<dbReference type="SUPFAM" id="SSF81296">
    <property type="entry name" value="E set domains"/>
    <property type="match status" value="1"/>
</dbReference>
<feature type="chain" id="PRO_5047420020" evidence="1">
    <location>
        <begin position="25"/>
        <end position="486"/>
    </location>
</feature>
<evidence type="ECO:0000259" key="2">
    <source>
        <dbReference type="SMART" id="SM00429"/>
    </source>
</evidence>
<comment type="caution">
    <text evidence="3">The sequence shown here is derived from an EMBL/GenBank/DDBJ whole genome shotgun (WGS) entry which is preliminary data.</text>
</comment>
<dbReference type="SUPFAM" id="SSF117281">
    <property type="entry name" value="Kelch motif"/>
    <property type="match status" value="1"/>
</dbReference>
<dbReference type="EMBL" id="JBHLWI010000033">
    <property type="protein sequence ID" value="MFC0263433.1"/>
    <property type="molecule type" value="Genomic_DNA"/>
</dbReference>
<dbReference type="RefSeq" id="WP_382387919.1">
    <property type="nucleotide sequence ID" value="NZ_JBHLWI010000033.1"/>
</dbReference>
<keyword evidence="4" id="KW-1185">Reference proteome</keyword>
<proteinExistence type="predicted"/>
<name>A0ABV6FU79_9BACT</name>
<keyword evidence="1" id="KW-0732">Signal</keyword>
<dbReference type="Pfam" id="PF01833">
    <property type="entry name" value="TIG"/>
    <property type="match status" value="1"/>
</dbReference>